<keyword evidence="2" id="KW-0808">Transferase</keyword>
<dbReference type="Proteomes" id="UP000610456">
    <property type="component" value="Unassembled WGS sequence"/>
</dbReference>
<dbReference type="SUPFAM" id="SSF53756">
    <property type="entry name" value="UDP-Glycosyltransferase/glycogen phosphorylase"/>
    <property type="match status" value="1"/>
</dbReference>
<keyword evidence="3" id="KW-1185">Reference proteome</keyword>
<gene>
    <name evidence="2" type="ORF">GCM10007103_33830</name>
</gene>
<proteinExistence type="predicted"/>
<accession>A0A918SK94</accession>
<reference evidence="2" key="1">
    <citation type="journal article" date="2014" name="Int. J. Syst. Evol. Microbiol.">
        <title>Complete genome sequence of Corynebacterium casei LMG S-19264T (=DSM 44701T), isolated from a smear-ripened cheese.</title>
        <authorList>
            <consortium name="US DOE Joint Genome Institute (JGI-PGF)"/>
            <person name="Walter F."/>
            <person name="Albersmeier A."/>
            <person name="Kalinowski J."/>
            <person name="Ruckert C."/>
        </authorList>
    </citation>
    <scope>NUCLEOTIDE SEQUENCE</scope>
    <source>
        <strain evidence="2">KCTC 12719</strain>
    </source>
</reference>
<dbReference type="EMBL" id="BMXB01000023">
    <property type="protein sequence ID" value="GHA50325.1"/>
    <property type="molecule type" value="Genomic_DNA"/>
</dbReference>
<dbReference type="Gene3D" id="3.40.50.2000">
    <property type="entry name" value="Glycogen Phosphorylase B"/>
    <property type="match status" value="2"/>
</dbReference>
<comment type="caution">
    <text evidence="2">The sequence shown here is derived from an EMBL/GenBank/DDBJ whole genome shotgun (WGS) entry which is preliminary data.</text>
</comment>
<organism evidence="2 3">
    <name type="scientific">Salinimicrobium marinum</name>
    <dbReference type="NCBI Taxonomy" id="680283"/>
    <lineage>
        <taxon>Bacteria</taxon>
        <taxon>Pseudomonadati</taxon>
        <taxon>Bacteroidota</taxon>
        <taxon>Flavobacteriia</taxon>
        <taxon>Flavobacteriales</taxon>
        <taxon>Flavobacteriaceae</taxon>
        <taxon>Salinimicrobium</taxon>
    </lineage>
</organism>
<dbReference type="AlphaFoldDB" id="A0A918SK94"/>
<dbReference type="Pfam" id="PF00534">
    <property type="entry name" value="Glycos_transf_1"/>
    <property type="match status" value="1"/>
</dbReference>
<dbReference type="PANTHER" id="PTHR45947">
    <property type="entry name" value="SULFOQUINOVOSYL TRANSFERASE SQD2"/>
    <property type="match status" value="1"/>
</dbReference>
<dbReference type="PANTHER" id="PTHR45947:SF14">
    <property type="entry name" value="SLL1723 PROTEIN"/>
    <property type="match status" value="1"/>
</dbReference>
<evidence type="ECO:0000259" key="1">
    <source>
        <dbReference type="Pfam" id="PF00534"/>
    </source>
</evidence>
<sequence>MRFTVITYIEHKAQENSFYSYGPYMREMNLWFNYVDEVEVVAPLSNNPVQSAELAYSHKKLLFTKIPAINLLSGKSAFLGLTNLPEIFLNIFLAMKRSDHIHLRCPGNIGLIACIVQIFFPKKPKTVKYAGNWEPKAEQPWSYNLQKWILNNTFLTRNMQVLVYGEWPHQSKNIKPFFTASFSEIEKRGVEEKNFEAPFIFLYVGNLVPGKHPLKAIQLVQKINRELNKSTSREARAIKLKVYGDGPEMKMLKAYCRDENIEQLVDFEGSRPLEELKRAYKQSHFLILPSQSEGWPKAVAEAMFFGCVPISTPVSCVPWMLDYGSRGILISEKEKSREQRNRVEDVEKIVELMAIPEKMRKKSEAAKEWSQKFTLERFEGAIKEVLRKN</sequence>
<dbReference type="InterPro" id="IPR001296">
    <property type="entry name" value="Glyco_trans_1"/>
</dbReference>
<dbReference type="RefSeq" id="WP_189606249.1">
    <property type="nucleotide sequence ID" value="NZ_BMXB01000023.1"/>
</dbReference>
<protein>
    <submittedName>
        <fullName evidence="2">Glycosyl transferase</fullName>
    </submittedName>
</protein>
<dbReference type="InterPro" id="IPR050194">
    <property type="entry name" value="Glycosyltransferase_grp1"/>
</dbReference>
<dbReference type="GO" id="GO:0016757">
    <property type="term" value="F:glycosyltransferase activity"/>
    <property type="evidence" value="ECO:0007669"/>
    <property type="project" value="InterPro"/>
</dbReference>
<dbReference type="CDD" id="cd03801">
    <property type="entry name" value="GT4_PimA-like"/>
    <property type="match status" value="1"/>
</dbReference>
<evidence type="ECO:0000313" key="3">
    <source>
        <dbReference type="Proteomes" id="UP000610456"/>
    </source>
</evidence>
<feature type="domain" description="Glycosyl transferase family 1" evidence="1">
    <location>
        <begin position="193"/>
        <end position="362"/>
    </location>
</feature>
<reference evidence="2" key="2">
    <citation type="submission" date="2020-09" db="EMBL/GenBank/DDBJ databases">
        <authorList>
            <person name="Sun Q."/>
            <person name="Kim S."/>
        </authorList>
    </citation>
    <scope>NUCLEOTIDE SEQUENCE</scope>
    <source>
        <strain evidence="2">KCTC 12719</strain>
    </source>
</reference>
<evidence type="ECO:0000313" key="2">
    <source>
        <dbReference type="EMBL" id="GHA50325.1"/>
    </source>
</evidence>
<name>A0A918SK94_9FLAO</name>